<feature type="domain" description="Major facilitator superfamily (MFS) profile" evidence="6">
    <location>
        <begin position="90"/>
        <end position="512"/>
    </location>
</feature>
<reference evidence="7 8" key="1">
    <citation type="submission" date="2013-07" db="EMBL/GenBank/DDBJ databases">
        <title>The Genome Sequence of Cryptococcus heveanensis BCC8398.</title>
        <authorList>
            <consortium name="The Broad Institute Genome Sequencing Platform"/>
            <person name="Cuomo C."/>
            <person name="Litvintseva A."/>
            <person name="Chen Y."/>
            <person name="Heitman J."/>
            <person name="Sun S."/>
            <person name="Springer D."/>
            <person name="Dromer F."/>
            <person name="Young S.K."/>
            <person name="Zeng Q."/>
            <person name="Gargeya S."/>
            <person name="Fitzgerald M."/>
            <person name="Abouelleil A."/>
            <person name="Alvarado L."/>
            <person name="Berlin A.M."/>
            <person name="Chapman S.B."/>
            <person name="Dewar J."/>
            <person name="Goldberg J."/>
            <person name="Griggs A."/>
            <person name="Gujja S."/>
            <person name="Hansen M."/>
            <person name="Howarth C."/>
            <person name="Imamovic A."/>
            <person name="Larimer J."/>
            <person name="McCowan C."/>
            <person name="Murphy C."/>
            <person name="Pearson M."/>
            <person name="Priest M."/>
            <person name="Roberts A."/>
            <person name="Saif S."/>
            <person name="Shea T."/>
            <person name="Sykes S."/>
            <person name="Wortman J."/>
            <person name="Nusbaum C."/>
            <person name="Birren B."/>
        </authorList>
    </citation>
    <scope>NUCLEOTIDE SEQUENCE [LARGE SCALE GENOMIC DNA]</scope>
    <source>
        <strain evidence="7 8">BCC8398</strain>
    </source>
</reference>
<evidence type="ECO:0000313" key="8">
    <source>
        <dbReference type="Proteomes" id="UP000092666"/>
    </source>
</evidence>
<feature type="transmembrane region" description="Helical" evidence="5">
    <location>
        <begin position="128"/>
        <end position="147"/>
    </location>
</feature>
<dbReference type="EMBL" id="KI669502">
    <property type="protein sequence ID" value="OCF33943.1"/>
    <property type="molecule type" value="Genomic_DNA"/>
</dbReference>
<accession>A0A1B9GSE3</accession>
<dbReference type="GO" id="GO:0015244">
    <property type="term" value="F:fluconazole transmembrane transporter activity"/>
    <property type="evidence" value="ECO:0007669"/>
    <property type="project" value="TreeGrafter"/>
</dbReference>
<reference evidence="8" key="2">
    <citation type="submission" date="2013-12" db="EMBL/GenBank/DDBJ databases">
        <title>Evolution of pathogenesis and genome organization in the Tremellales.</title>
        <authorList>
            <person name="Cuomo C."/>
            <person name="Litvintseva A."/>
            <person name="Heitman J."/>
            <person name="Chen Y."/>
            <person name="Sun S."/>
            <person name="Springer D."/>
            <person name="Dromer F."/>
            <person name="Young S."/>
            <person name="Zeng Q."/>
            <person name="Chapman S."/>
            <person name="Gujja S."/>
            <person name="Saif S."/>
            <person name="Birren B."/>
        </authorList>
    </citation>
    <scope>NUCLEOTIDE SEQUENCE [LARGE SCALE GENOMIC DNA]</scope>
    <source>
        <strain evidence="8">BCC8398</strain>
    </source>
</reference>
<dbReference type="PANTHER" id="PTHR23502:SF23">
    <property type="entry name" value="FLUCONAZOLE RESISTANCE PROTEIN 1"/>
    <property type="match status" value="1"/>
</dbReference>
<comment type="subcellular location">
    <subcellularLocation>
        <location evidence="1">Membrane</location>
        <topology evidence="1">Multi-pass membrane protein</topology>
    </subcellularLocation>
</comment>
<feature type="transmembrane region" description="Helical" evidence="5">
    <location>
        <begin position="90"/>
        <end position="108"/>
    </location>
</feature>
<keyword evidence="2 5" id="KW-0812">Transmembrane</keyword>
<feature type="transmembrane region" description="Helical" evidence="5">
    <location>
        <begin position="488"/>
        <end position="509"/>
    </location>
</feature>
<keyword evidence="8" id="KW-1185">Reference proteome</keyword>
<dbReference type="GO" id="GO:1990961">
    <property type="term" value="P:xenobiotic detoxification by transmembrane export across the plasma membrane"/>
    <property type="evidence" value="ECO:0007669"/>
    <property type="project" value="TreeGrafter"/>
</dbReference>
<keyword evidence="4 5" id="KW-0472">Membrane</keyword>
<feature type="transmembrane region" description="Helical" evidence="5">
    <location>
        <begin position="213"/>
        <end position="239"/>
    </location>
</feature>
<evidence type="ECO:0000256" key="5">
    <source>
        <dbReference type="SAM" id="Phobius"/>
    </source>
</evidence>
<dbReference type="STRING" id="1296120.A0A1B9GSE3"/>
<sequence>MREGFRDSFFGQQLRRVRRFRFLSYPEEQKGFKLPQKNQLETPAVLTISIGDHELSDVPPATPDEFLVDWNGPNDQDNPRNWSLVKKSSVTTSIMILTITVYIGSAIWTPGIEAGAEFFGVSTTASSLGISMFVVGYGIGPLFLCGITEIPFIGRTNPYIFSLAIFFILNILTAIVNNFAGFLVLRFLAGFWGSPALATGGASLDDMFVPHKVAYAMGLWELSAEAAPALAPIVASFAVQYEGWRWAFWEMSIMSGVCLSGLCIWLPETSPDTILLRRAQGLRLATGDHRYRSHSEVVQASMSTREIFTESLVRPLSMTFTEPIIIAINMYVGIIYAILYSFFESYPLVFQKGYGWSISKASLPFAALLLGSFFGGIVYWTWNWRTIDKPFSKAAPPAIPETRLPLSKYGAFCFPICILWFAWSSNRTHWIVPTLSGIPFTIGATLIFNPFLTYLPYAYPKYAASALASNDFFRSMLGAGMPVVAHPMFAKLGIAWGNTLLGLLTVLLIPIP</sequence>
<dbReference type="Gene3D" id="1.20.1250.20">
    <property type="entry name" value="MFS general substrate transporter like domains"/>
    <property type="match status" value="1"/>
</dbReference>
<gene>
    <name evidence="7" type="ORF">I316_04289</name>
</gene>
<keyword evidence="3 5" id="KW-1133">Transmembrane helix</keyword>
<evidence type="ECO:0000256" key="1">
    <source>
        <dbReference type="ARBA" id="ARBA00004141"/>
    </source>
</evidence>
<dbReference type="GO" id="GO:0005886">
    <property type="term" value="C:plasma membrane"/>
    <property type="evidence" value="ECO:0007669"/>
    <property type="project" value="TreeGrafter"/>
</dbReference>
<dbReference type="InterPro" id="IPR020846">
    <property type="entry name" value="MFS_dom"/>
</dbReference>
<feature type="transmembrane region" description="Helical" evidence="5">
    <location>
        <begin position="363"/>
        <end position="382"/>
    </location>
</feature>
<organism evidence="7 8">
    <name type="scientific">Kwoniella heveanensis BCC8398</name>
    <dbReference type="NCBI Taxonomy" id="1296120"/>
    <lineage>
        <taxon>Eukaryota</taxon>
        <taxon>Fungi</taxon>
        <taxon>Dikarya</taxon>
        <taxon>Basidiomycota</taxon>
        <taxon>Agaricomycotina</taxon>
        <taxon>Tremellomycetes</taxon>
        <taxon>Tremellales</taxon>
        <taxon>Cryptococcaceae</taxon>
        <taxon>Kwoniella</taxon>
    </lineage>
</organism>
<proteinExistence type="predicted"/>
<evidence type="ECO:0000256" key="3">
    <source>
        <dbReference type="ARBA" id="ARBA00022989"/>
    </source>
</evidence>
<dbReference type="AlphaFoldDB" id="A0A1B9GSE3"/>
<dbReference type="InterPro" id="IPR011701">
    <property type="entry name" value="MFS"/>
</dbReference>
<dbReference type="OrthoDB" id="3357846at2759"/>
<feature type="transmembrane region" description="Helical" evidence="5">
    <location>
        <begin position="324"/>
        <end position="343"/>
    </location>
</feature>
<dbReference type="FunFam" id="1.20.1250.20:FF:000011">
    <property type="entry name" value="MFS multidrug transporter, putative"/>
    <property type="match status" value="1"/>
</dbReference>
<dbReference type="SUPFAM" id="SSF103473">
    <property type="entry name" value="MFS general substrate transporter"/>
    <property type="match status" value="1"/>
</dbReference>
<feature type="transmembrane region" description="Helical" evidence="5">
    <location>
        <begin position="406"/>
        <end position="423"/>
    </location>
</feature>
<dbReference type="Proteomes" id="UP000092666">
    <property type="component" value="Unassembled WGS sequence"/>
</dbReference>
<evidence type="ECO:0000256" key="2">
    <source>
        <dbReference type="ARBA" id="ARBA00022692"/>
    </source>
</evidence>
<protein>
    <recommendedName>
        <fullName evidence="6">Major facilitator superfamily (MFS) profile domain-containing protein</fullName>
    </recommendedName>
</protein>
<dbReference type="InterPro" id="IPR036259">
    <property type="entry name" value="MFS_trans_sf"/>
</dbReference>
<dbReference type="CDD" id="cd17323">
    <property type="entry name" value="MFS_Tpo1_MDR_like"/>
    <property type="match status" value="1"/>
</dbReference>
<feature type="transmembrane region" description="Helical" evidence="5">
    <location>
        <begin position="430"/>
        <end position="452"/>
    </location>
</feature>
<evidence type="ECO:0000313" key="7">
    <source>
        <dbReference type="EMBL" id="OCF33943.1"/>
    </source>
</evidence>
<evidence type="ECO:0000259" key="6">
    <source>
        <dbReference type="PROSITE" id="PS50850"/>
    </source>
</evidence>
<name>A0A1B9GSE3_9TREE</name>
<feature type="transmembrane region" description="Helical" evidence="5">
    <location>
        <begin position="246"/>
        <end position="267"/>
    </location>
</feature>
<feature type="transmembrane region" description="Helical" evidence="5">
    <location>
        <begin position="159"/>
        <end position="185"/>
    </location>
</feature>
<evidence type="ECO:0000256" key="4">
    <source>
        <dbReference type="ARBA" id="ARBA00023136"/>
    </source>
</evidence>
<dbReference type="Pfam" id="PF07690">
    <property type="entry name" value="MFS_1"/>
    <property type="match status" value="1"/>
</dbReference>
<dbReference type="PANTHER" id="PTHR23502">
    <property type="entry name" value="MAJOR FACILITATOR SUPERFAMILY"/>
    <property type="match status" value="1"/>
</dbReference>
<dbReference type="PROSITE" id="PS50850">
    <property type="entry name" value="MFS"/>
    <property type="match status" value="1"/>
</dbReference>